<dbReference type="SMART" id="SM00409">
    <property type="entry name" value="IG"/>
    <property type="match status" value="3"/>
</dbReference>
<name>A0A8C1TDZ3_CYPCA</name>
<keyword evidence="6 28" id="KW-0812">Transmembrane</keyword>
<evidence type="ECO:0000256" key="2">
    <source>
        <dbReference type="ARBA" id="ARBA00011902"/>
    </source>
</evidence>
<dbReference type="GO" id="GO:0004714">
    <property type="term" value="F:transmembrane receptor protein tyrosine kinase activity"/>
    <property type="evidence" value="ECO:0007669"/>
    <property type="project" value="UniProtKB-EC"/>
</dbReference>
<evidence type="ECO:0000256" key="24">
    <source>
        <dbReference type="PIRSR" id="PIRSR000615-2"/>
    </source>
</evidence>
<dbReference type="PROSITE" id="PS00240">
    <property type="entry name" value="RECEPTOR_TYR_KIN_III"/>
    <property type="match status" value="1"/>
</dbReference>
<evidence type="ECO:0000256" key="8">
    <source>
        <dbReference type="ARBA" id="ARBA00022737"/>
    </source>
</evidence>
<protein>
    <recommendedName>
        <fullName evidence="2">receptor protein-tyrosine kinase</fullName>
        <ecNumber evidence="2">2.7.10.1</ecNumber>
    </recommendedName>
    <alternativeName>
        <fullName evidence="21">Tyrosine-protein kinase Kit</fullName>
    </alternativeName>
</protein>
<dbReference type="Gene3D" id="1.10.510.10">
    <property type="entry name" value="Transferase(Phosphotransferase) domain 1"/>
    <property type="match status" value="1"/>
</dbReference>
<feature type="binding site" evidence="24">
    <location>
        <begin position="568"/>
        <end position="574"/>
    </location>
    <ligand>
        <name>ATP</name>
        <dbReference type="ChEBI" id="CHEBI:30616"/>
    </ligand>
</feature>
<feature type="active site" description="Proton acceptor" evidence="23">
    <location>
        <position position="678"/>
    </location>
</feature>
<keyword evidence="30" id="KW-0732">Signal</keyword>
<keyword evidence="16" id="KW-0829">Tyrosine-protein kinase</keyword>
<feature type="domain" description="Ig-like" evidence="32">
    <location>
        <begin position="20"/>
        <end position="88"/>
    </location>
</feature>
<dbReference type="PANTHER" id="PTHR24416:SF599">
    <property type="entry name" value="MAST_STEM CELL GROWTH FACTOR RECEPTOR"/>
    <property type="match status" value="1"/>
</dbReference>
<feature type="binding site" evidence="25">
    <location>
        <position position="465"/>
    </location>
    <ligand>
        <name>Mg(2+)</name>
        <dbReference type="ChEBI" id="CHEBI:18420"/>
    </ligand>
</feature>
<dbReference type="InterPro" id="IPR013098">
    <property type="entry name" value="Ig_I-set"/>
</dbReference>
<evidence type="ECO:0000256" key="11">
    <source>
        <dbReference type="ARBA" id="ARBA00022840"/>
    </source>
</evidence>
<feature type="domain" description="Protein kinase" evidence="31">
    <location>
        <begin position="486"/>
        <end position="815"/>
    </location>
</feature>
<keyword evidence="8" id="KW-0677">Repeat</keyword>
<feature type="binding site" evidence="24">
    <location>
        <position position="682"/>
    </location>
    <ligand>
        <name>ATP</name>
        <dbReference type="ChEBI" id="CHEBI:30616"/>
    </ligand>
</feature>
<evidence type="ECO:0000256" key="17">
    <source>
        <dbReference type="ARBA" id="ARBA00023157"/>
    </source>
</evidence>
<dbReference type="InterPro" id="IPR017441">
    <property type="entry name" value="Protein_kinase_ATP_BS"/>
</dbReference>
<dbReference type="PROSITE" id="PS00107">
    <property type="entry name" value="PROTEIN_KINASE_ATP"/>
    <property type="match status" value="1"/>
</dbReference>
<feature type="chain" id="PRO_5034451058" description="receptor protein-tyrosine kinase" evidence="30">
    <location>
        <begin position="21"/>
        <end position="872"/>
    </location>
</feature>
<dbReference type="InterPro" id="IPR008266">
    <property type="entry name" value="Tyr_kinase_AS"/>
</dbReference>
<accession>A0A8C1TDZ3</accession>
<dbReference type="Proteomes" id="UP000694700">
    <property type="component" value="Unplaced"/>
</dbReference>
<evidence type="ECO:0000256" key="23">
    <source>
        <dbReference type="PIRSR" id="PIRSR000615-1"/>
    </source>
</evidence>
<evidence type="ECO:0000256" key="1">
    <source>
        <dbReference type="ARBA" id="ARBA00004251"/>
    </source>
</evidence>
<dbReference type="PIRSF" id="PIRSF000615">
    <property type="entry name" value="TyrPK_CSF1-R"/>
    <property type="match status" value="1"/>
</dbReference>
<dbReference type="PROSITE" id="PS00109">
    <property type="entry name" value="PROTEIN_KINASE_TYR"/>
    <property type="match status" value="1"/>
</dbReference>
<keyword evidence="17" id="KW-1015">Disulfide bond</keyword>
<keyword evidence="14 29" id="KW-1133">Transmembrane helix</keyword>
<evidence type="ECO:0000256" key="30">
    <source>
        <dbReference type="SAM" id="SignalP"/>
    </source>
</evidence>
<keyword evidence="12 25" id="KW-0460">Magnesium</keyword>
<dbReference type="InterPro" id="IPR007110">
    <property type="entry name" value="Ig-like_dom"/>
</dbReference>
<dbReference type="Pfam" id="PF07679">
    <property type="entry name" value="I-set"/>
    <property type="match status" value="1"/>
</dbReference>
<keyword evidence="3" id="KW-1003">Cell membrane</keyword>
<evidence type="ECO:0000313" key="34">
    <source>
        <dbReference type="Proteomes" id="UP000694700"/>
    </source>
</evidence>
<keyword evidence="19" id="KW-0325">Glycoprotein</keyword>
<dbReference type="Pfam" id="PF25305">
    <property type="entry name" value="Ig_PDGFR_d4"/>
    <property type="match status" value="1"/>
</dbReference>
<dbReference type="GO" id="GO:0030183">
    <property type="term" value="P:B cell differentiation"/>
    <property type="evidence" value="ECO:0007669"/>
    <property type="project" value="TreeGrafter"/>
</dbReference>
<keyword evidence="18 28" id="KW-0675">Receptor</keyword>
<dbReference type="FunFam" id="1.10.510.10:FF:000140">
    <property type="entry name" value="Platelet-derived growth factor receptor beta"/>
    <property type="match status" value="1"/>
</dbReference>
<comment type="similarity">
    <text evidence="28">Belongs to the protein kinase superfamily. Tyr protein kinase family. CSF-1/PDGF receptor subfamily.</text>
</comment>
<dbReference type="GO" id="GO:0005886">
    <property type="term" value="C:plasma membrane"/>
    <property type="evidence" value="ECO:0007669"/>
    <property type="project" value="UniProtKB-SubCell"/>
</dbReference>
<dbReference type="SUPFAM" id="SSF48726">
    <property type="entry name" value="Immunoglobulin"/>
    <property type="match status" value="3"/>
</dbReference>
<dbReference type="InterPro" id="IPR000719">
    <property type="entry name" value="Prot_kinase_dom"/>
</dbReference>
<dbReference type="EC" id="2.7.10.1" evidence="2"/>
<dbReference type="GO" id="GO:0001667">
    <property type="term" value="P:ameboidal-type cell migration"/>
    <property type="evidence" value="ECO:0007669"/>
    <property type="project" value="UniProtKB-ARBA"/>
</dbReference>
<evidence type="ECO:0000256" key="29">
    <source>
        <dbReference type="SAM" id="Phobius"/>
    </source>
</evidence>
<comment type="catalytic activity">
    <reaction evidence="22">
        <text>L-tyrosyl-[protein] + ATP = O-phospho-L-tyrosyl-[protein] + ADP + H(+)</text>
        <dbReference type="Rhea" id="RHEA:10596"/>
        <dbReference type="Rhea" id="RHEA-COMP:10136"/>
        <dbReference type="Rhea" id="RHEA-COMP:20101"/>
        <dbReference type="ChEBI" id="CHEBI:15378"/>
        <dbReference type="ChEBI" id="CHEBI:30616"/>
        <dbReference type="ChEBI" id="CHEBI:46858"/>
        <dbReference type="ChEBI" id="CHEBI:61978"/>
        <dbReference type="ChEBI" id="CHEBI:456216"/>
        <dbReference type="EC" id="2.7.10.1"/>
    </reaction>
</comment>
<dbReference type="PROSITE" id="PS50835">
    <property type="entry name" value="IG_LIKE"/>
    <property type="match status" value="2"/>
</dbReference>
<dbReference type="GO" id="GO:0038109">
    <property type="term" value="P:Kit signaling pathway"/>
    <property type="evidence" value="ECO:0007669"/>
    <property type="project" value="InterPro"/>
</dbReference>
<dbReference type="FunFam" id="3.30.200.20:FF:000025">
    <property type="entry name" value="Platelet-derived growth factor receptor alpha"/>
    <property type="match status" value="1"/>
</dbReference>
<evidence type="ECO:0000256" key="18">
    <source>
        <dbReference type="ARBA" id="ARBA00023170"/>
    </source>
</evidence>
<evidence type="ECO:0000256" key="21">
    <source>
        <dbReference type="ARBA" id="ARBA00032147"/>
    </source>
</evidence>
<dbReference type="GO" id="GO:0002244">
    <property type="term" value="P:hematopoietic progenitor cell differentiation"/>
    <property type="evidence" value="ECO:0007669"/>
    <property type="project" value="TreeGrafter"/>
</dbReference>
<keyword evidence="10" id="KW-0418">Kinase</keyword>
<feature type="binding site" evidence="25">
    <location>
        <position position="683"/>
    </location>
    <ligand>
        <name>Mg(2+)</name>
        <dbReference type="ChEBI" id="CHEBI:18420"/>
    </ligand>
</feature>
<evidence type="ECO:0000256" key="3">
    <source>
        <dbReference type="ARBA" id="ARBA00022475"/>
    </source>
</evidence>
<feature type="signal peptide" evidence="30">
    <location>
        <begin position="1"/>
        <end position="20"/>
    </location>
</feature>
<dbReference type="GO" id="GO:0038093">
    <property type="term" value="P:Fc receptor signaling pathway"/>
    <property type="evidence" value="ECO:0007669"/>
    <property type="project" value="InterPro"/>
</dbReference>
<keyword evidence="9 24" id="KW-0547">Nucleotide-binding</keyword>
<dbReference type="PROSITE" id="PS50011">
    <property type="entry name" value="PROTEIN_KINASE_DOM"/>
    <property type="match status" value="1"/>
</dbReference>
<dbReference type="Ensembl" id="ENSCCRT00015022315.1">
    <property type="protein sequence ID" value="ENSCCRP00015021530.1"/>
    <property type="gene ID" value="ENSCCRG00015009214.1"/>
</dbReference>
<dbReference type="GO" id="GO:0043235">
    <property type="term" value="C:receptor complex"/>
    <property type="evidence" value="ECO:0007669"/>
    <property type="project" value="TreeGrafter"/>
</dbReference>
<evidence type="ECO:0000256" key="20">
    <source>
        <dbReference type="ARBA" id="ARBA00023319"/>
    </source>
</evidence>
<dbReference type="GO" id="GO:0046872">
    <property type="term" value="F:metal ion binding"/>
    <property type="evidence" value="ECO:0007669"/>
    <property type="project" value="UniProtKB-KW"/>
</dbReference>
<feature type="binding site" evidence="25">
    <location>
        <position position="696"/>
    </location>
    <ligand>
        <name>Mg(2+)</name>
        <dbReference type="ChEBI" id="CHEBI:18420"/>
    </ligand>
</feature>
<comment type="subcellular location">
    <subcellularLocation>
        <location evidence="1">Cell membrane</location>
        <topology evidence="1">Single-pass type I membrane protein</topology>
    </subcellularLocation>
    <subcellularLocation>
        <location evidence="28">Membrane</location>
        <topology evidence="28">Single-pass type I membrane protein</topology>
    </subcellularLocation>
</comment>
<feature type="site" description="Important for interaction with phosphotyrosine-binding proteins" evidence="26">
    <location>
        <position position="822"/>
    </location>
</feature>
<evidence type="ECO:0000256" key="16">
    <source>
        <dbReference type="ARBA" id="ARBA00023137"/>
    </source>
</evidence>
<dbReference type="InterPro" id="IPR011009">
    <property type="entry name" value="Kinase-like_dom_sf"/>
</dbReference>
<dbReference type="InterPro" id="IPR027263">
    <property type="entry name" value="SCGF_receptor"/>
</dbReference>
<evidence type="ECO:0000256" key="19">
    <source>
        <dbReference type="ARBA" id="ARBA00023180"/>
    </source>
</evidence>
<dbReference type="AlphaFoldDB" id="A0A8C1TDZ3"/>
<evidence type="ECO:0000256" key="26">
    <source>
        <dbReference type="PIRSR" id="PIRSR000615-4"/>
    </source>
</evidence>
<dbReference type="SUPFAM" id="SSF56112">
    <property type="entry name" value="Protein kinase-like (PK-like)"/>
    <property type="match status" value="1"/>
</dbReference>
<dbReference type="Gene3D" id="3.30.200.20">
    <property type="entry name" value="Phosphorylase Kinase, domain 1"/>
    <property type="match status" value="1"/>
</dbReference>
<dbReference type="InterPro" id="IPR001824">
    <property type="entry name" value="Tyr_kinase_rcpt_3_CS"/>
</dbReference>
<keyword evidence="13" id="KW-0832">Ubl conjugation</keyword>
<proteinExistence type="inferred from homology"/>
<evidence type="ECO:0000256" key="7">
    <source>
        <dbReference type="ARBA" id="ARBA00022723"/>
    </source>
</evidence>
<feature type="domain" description="Ig-like" evidence="32">
    <location>
        <begin position="203"/>
        <end position="311"/>
    </location>
</feature>
<dbReference type="SMART" id="SM00219">
    <property type="entry name" value="TyrKc"/>
    <property type="match status" value="1"/>
</dbReference>
<keyword evidence="5" id="KW-0808">Transferase</keyword>
<evidence type="ECO:0000256" key="13">
    <source>
        <dbReference type="ARBA" id="ARBA00022843"/>
    </source>
</evidence>
<evidence type="ECO:0000259" key="32">
    <source>
        <dbReference type="PROSITE" id="PS50835"/>
    </source>
</evidence>
<dbReference type="Pfam" id="PF07714">
    <property type="entry name" value="PK_Tyr_Ser-Thr"/>
    <property type="match status" value="1"/>
</dbReference>
<keyword evidence="4" id="KW-0597">Phosphoprotein</keyword>
<dbReference type="GO" id="GO:0005524">
    <property type="term" value="F:ATP binding"/>
    <property type="evidence" value="ECO:0007669"/>
    <property type="project" value="UniProtKB-UniRule"/>
</dbReference>
<dbReference type="GO" id="GO:0019838">
    <property type="term" value="F:growth factor binding"/>
    <property type="evidence" value="ECO:0007669"/>
    <property type="project" value="TreeGrafter"/>
</dbReference>
<evidence type="ECO:0000256" key="27">
    <source>
        <dbReference type="PROSITE-ProRule" id="PRU10141"/>
    </source>
</evidence>
<evidence type="ECO:0000256" key="25">
    <source>
        <dbReference type="PIRSR" id="PIRSR000615-3"/>
    </source>
</evidence>
<keyword evidence="15 29" id="KW-0472">Membrane</keyword>
<evidence type="ECO:0000256" key="5">
    <source>
        <dbReference type="ARBA" id="ARBA00022679"/>
    </source>
</evidence>
<sequence length="872" mass="98642">CMYVFIYLFIYCGTCLHTMGGVVYSLELSCHDDAEMSKVRWMREKNRKIDGGLKEDGASVILLSSTQVQHMGRYTCENTQTEEKSSIYIYVKDSENPFVRSMLDGLLVREGENGTLACLVTDPAVTHLSLLPCTGSALPAGLTYIADPQKGITIRNVSKAFEGCYICAGEMDEKPVKSSQYNLVVRLGMYYLSKWVTAIVWLPTFNNILFKHGFINLTEGEDSVMEVREGESLTLSVEMTSYPRPTKVYWTYNNQQLKNTSEHVITLHNQQYRYMFISELRLVRVHESEGGIYTFSAYHMYASVNQSFTVHVICKPVIVSQEGPVDGQVRCVASGYPVPKISWYYCEPPHARCSHLLNATQADEEFTLVTVSGAKFGRSEVESRLNVTKGKFHTLECVATTQGEQAYTLFSIRVPHKLFTPLLSCVVSTAVLLSFFLVVLLYKYMQKPKYEIHWKVIDSFDGNNYTYIDPTQLPYDPKWEFPRERLRFGKILGSGAFGKVVAATAYGLCSADTVTTVAVKMLKPSAHSTEKEALMSELKVLSFIGNHINIVNLLGACTVGGPTLVITEYCCYGDLLNFLRRKRDAFFSSKTGDGYYKNLLSQIQPSREGTDNGYMPMRSYFYHQHPLFNAFQSVSLYLSEWCDDKDDLSLDTEDLLSFSYQVAKGMDFLTSKNCIHRDLAARNVLLTQGRVAKICDFGLARDITRDSSYVLRGNARLPVKWMSPESLFACVYTFESDVWSYGILLWEIFSLGNTPYPGIPVGSTFYKMIQDGYRMSEPEFAPSEVYEVMRWCWSADPLKRPTFKKLVERTEHLLSEITKRDYLNLSTSGSCEVFVPPDLQRAQRLSSVGSSTASTQPLLQATNDVFLEHQSI</sequence>
<evidence type="ECO:0000313" key="33">
    <source>
        <dbReference type="Ensembl" id="ENSCCRP00015021530.1"/>
    </source>
</evidence>
<evidence type="ECO:0000256" key="6">
    <source>
        <dbReference type="ARBA" id="ARBA00022692"/>
    </source>
</evidence>
<evidence type="ECO:0000256" key="14">
    <source>
        <dbReference type="ARBA" id="ARBA00022989"/>
    </source>
</evidence>
<evidence type="ECO:0000256" key="4">
    <source>
        <dbReference type="ARBA" id="ARBA00022553"/>
    </source>
</evidence>
<feature type="transmembrane region" description="Helical" evidence="29">
    <location>
        <begin position="418"/>
        <end position="442"/>
    </location>
</feature>
<evidence type="ECO:0000256" key="15">
    <source>
        <dbReference type="ARBA" id="ARBA00023136"/>
    </source>
</evidence>
<evidence type="ECO:0000256" key="28">
    <source>
        <dbReference type="RuleBase" id="RU000311"/>
    </source>
</evidence>
<dbReference type="GO" id="GO:0019955">
    <property type="term" value="F:cytokine binding"/>
    <property type="evidence" value="ECO:0007669"/>
    <property type="project" value="InterPro"/>
</dbReference>
<evidence type="ECO:0000256" key="10">
    <source>
        <dbReference type="ARBA" id="ARBA00022777"/>
    </source>
</evidence>
<evidence type="ECO:0000256" key="9">
    <source>
        <dbReference type="ARBA" id="ARBA00022741"/>
    </source>
</evidence>
<dbReference type="PANTHER" id="PTHR24416">
    <property type="entry name" value="TYROSINE-PROTEIN KINASE RECEPTOR"/>
    <property type="match status" value="1"/>
</dbReference>
<evidence type="ECO:0000256" key="22">
    <source>
        <dbReference type="ARBA" id="ARBA00051243"/>
    </source>
</evidence>
<dbReference type="InterPro" id="IPR020635">
    <property type="entry name" value="Tyr_kinase_cat_dom"/>
</dbReference>
<keyword evidence="11 24" id="KW-0067">ATP-binding</keyword>
<dbReference type="Gene3D" id="2.60.40.10">
    <property type="entry name" value="Immunoglobulins"/>
    <property type="match status" value="4"/>
</dbReference>
<dbReference type="InterPro" id="IPR036179">
    <property type="entry name" value="Ig-like_dom_sf"/>
</dbReference>
<dbReference type="InterPro" id="IPR013783">
    <property type="entry name" value="Ig-like_fold"/>
</dbReference>
<keyword evidence="7 25" id="KW-0479">Metal-binding</keyword>
<feature type="binding site" evidence="24">
    <location>
        <begin position="493"/>
        <end position="500"/>
    </location>
    <ligand>
        <name>ATP</name>
        <dbReference type="ChEBI" id="CHEBI:30616"/>
    </ligand>
</feature>
<feature type="binding site" evidence="24 27">
    <location>
        <position position="520"/>
    </location>
    <ligand>
        <name>ATP</name>
        <dbReference type="ChEBI" id="CHEBI:30616"/>
    </ligand>
</feature>
<reference evidence="33" key="1">
    <citation type="submission" date="2025-08" db="UniProtKB">
        <authorList>
            <consortium name="Ensembl"/>
        </authorList>
    </citation>
    <scope>IDENTIFICATION</scope>
</reference>
<evidence type="ECO:0000259" key="31">
    <source>
        <dbReference type="PROSITE" id="PS50011"/>
    </source>
</evidence>
<dbReference type="InterPro" id="IPR050122">
    <property type="entry name" value="RTK"/>
</dbReference>
<dbReference type="InterPro" id="IPR001245">
    <property type="entry name" value="Ser-Thr/Tyr_kinase_cat_dom"/>
</dbReference>
<dbReference type="GO" id="GO:0030335">
    <property type="term" value="P:positive regulation of cell migration"/>
    <property type="evidence" value="ECO:0007669"/>
    <property type="project" value="TreeGrafter"/>
</dbReference>
<keyword evidence="20 28" id="KW-0393">Immunoglobulin domain</keyword>
<organism evidence="33 34">
    <name type="scientific">Cyprinus carpio</name>
    <name type="common">Common carp</name>
    <dbReference type="NCBI Taxonomy" id="7962"/>
    <lineage>
        <taxon>Eukaryota</taxon>
        <taxon>Metazoa</taxon>
        <taxon>Chordata</taxon>
        <taxon>Craniata</taxon>
        <taxon>Vertebrata</taxon>
        <taxon>Euteleostomi</taxon>
        <taxon>Actinopterygii</taxon>
        <taxon>Neopterygii</taxon>
        <taxon>Teleostei</taxon>
        <taxon>Ostariophysi</taxon>
        <taxon>Cypriniformes</taxon>
        <taxon>Cyprinidae</taxon>
        <taxon>Cyprininae</taxon>
        <taxon>Cyprinus</taxon>
    </lineage>
</organism>
<dbReference type="GO" id="GO:0046427">
    <property type="term" value="P:positive regulation of receptor signaling pathway via JAK-STAT"/>
    <property type="evidence" value="ECO:0007669"/>
    <property type="project" value="TreeGrafter"/>
</dbReference>
<dbReference type="InterPro" id="IPR003599">
    <property type="entry name" value="Ig_sub"/>
</dbReference>
<dbReference type="PIRSF" id="PIRSF500951">
    <property type="entry name" value="SCGF_recepter"/>
    <property type="match status" value="1"/>
</dbReference>
<evidence type="ECO:0000256" key="12">
    <source>
        <dbReference type="ARBA" id="ARBA00022842"/>
    </source>
</evidence>